<dbReference type="Proteomes" id="UP000250140">
    <property type="component" value="Unassembled WGS sequence"/>
</dbReference>
<reference evidence="2 3" key="1">
    <citation type="journal article" date="2016" name="Nat. Commun.">
        <title>Ectomycorrhizal ecology is imprinted in the genome of the dominant symbiotic fungus Cenococcum geophilum.</title>
        <authorList>
            <consortium name="DOE Joint Genome Institute"/>
            <person name="Peter M."/>
            <person name="Kohler A."/>
            <person name="Ohm R.A."/>
            <person name="Kuo A."/>
            <person name="Krutzmann J."/>
            <person name="Morin E."/>
            <person name="Arend M."/>
            <person name="Barry K.W."/>
            <person name="Binder M."/>
            <person name="Choi C."/>
            <person name="Clum A."/>
            <person name="Copeland A."/>
            <person name="Grisel N."/>
            <person name="Haridas S."/>
            <person name="Kipfer T."/>
            <person name="LaButti K."/>
            <person name="Lindquist E."/>
            <person name="Lipzen A."/>
            <person name="Maire R."/>
            <person name="Meier B."/>
            <person name="Mihaltcheva S."/>
            <person name="Molinier V."/>
            <person name="Murat C."/>
            <person name="Poggeler S."/>
            <person name="Quandt C.A."/>
            <person name="Sperisen C."/>
            <person name="Tritt A."/>
            <person name="Tisserant E."/>
            <person name="Crous P.W."/>
            <person name="Henrissat B."/>
            <person name="Nehls U."/>
            <person name="Egli S."/>
            <person name="Spatafora J.W."/>
            <person name="Grigoriev I.V."/>
            <person name="Martin F.M."/>
        </authorList>
    </citation>
    <scope>NUCLEOTIDE SEQUENCE [LARGE SCALE GENOMIC DNA]</scope>
    <source>
        <strain evidence="2 3">CBS 207.34</strain>
    </source>
</reference>
<proteinExistence type="predicted"/>
<dbReference type="SUPFAM" id="SSF53067">
    <property type="entry name" value="Actin-like ATPase domain"/>
    <property type="match status" value="1"/>
</dbReference>
<organism evidence="2 3">
    <name type="scientific">Glonium stellatum</name>
    <dbReference type="NCBI Taxonomy" id="574774"/>
    <lineage>
        <taxon>Eukaryota</taxon>
        <taxon>Fungi</taxon>
        <taxon>Dikarya</taxon>
        <taxon>Ascomycota</taxon>
        <taxon>Pezizomycotina</taxon>
        <taxon>Dothideomycetes</taxon>
        <taxon>Pleosporomycetidae</taxon>
        <taxon>Gloniales</taxon>
        <taxon>Gloniaceae</taxon>
        <taxon>Glonium</taxon>
    </lineage>
</organism>
<evidence type="ECO:0000313" key="3">
    <source>
        <dbReference type="Proteomes" id="UP000250140"/>
    </source>
</evidence>
<name>A0A8E2JQ85_9PEZI</name>
<accession>A0A8E2JQ85</accession>
<evidence type="ECO:0000256" key="1">
    <source>
        <dbReference type="SAM" id="MobiDB-lite"/>
    </source>
</evidence>
<sequence>MEPLGVAYWIQKTNTLEIIKNWPSKHSTANPVSTIVPEPIQNNLIDPSEPSTLQGVKSRYRTADSANTRPIEDKVPTRLEYPDPNDKNQKTLWGYLCANIGESSERKPKELFKFYLHDETRDNTYQHDLAAAPSLGDVQQWIADFIKEIDEHVATELKRRFSRYEWGSTNLEYHFSVPTTWPPDVNERFRMAIEMSKIGGGHNESRSIDLAEAEAAAVQIAADYTRELNEGDALIVCDAGGGTTDISAIEIYEKIGDVFRFRQPISPSGYSIGSVQIDFGFADLVNDYLRKNANEYFSDDEPGKGYPGELIANGEFQVNKKAFWKPTREPYTYKVKGLPENFERLEPDSNGITVKNGVMMVPYATIERLFDTQVGELHKAIRGQLEKLRGGKVGGRGDVRVALCGGLGSSEYVIDYLKSKFQGTNPPVTILVSKEPLLAVCKGLVTNRLLEIRDKIIPCASRRCPKSYGILYNGRYDHRSDEKYHKAIDGKRYMTDQVHWFIKEDEEYGRSRALHPFFRLVEYKRRVGAEEERYTWTDRIVESRRGHEGYRILYEVKTTLERELLHPRTEGVTKKKKAWYRRSDFLRLDYNIQPTITRTGFKVDVWFSGGVKSSSSEVKHHVTSEPISNMTEYRWDDLPMRES</sequence>
<keyword evidence="3" id="KW-1185">Reference proteome</keyword>
<dbReference type="CDD" id="cd10170">
    <property type="entry name" value="ASKHA_NBD_HSP70"/>
    <property type="match status" value="1"/>
</dbReference>
<dbReference type="InterPro" id="IPR043129">
    <property type="entry name" value="ATPase_NBD"/>
</dbReference>
<feature type="region of interest" description="Disordered" evidence="1">
    <location>
        <begin position="41"/>
        <end position="83"/>
    </location>
</feature>
<feature type="compositionally biased region" description="Polar residues" evidence="1">
    <location>
        <begin position="41"/>
        <end position="55"/>
    </location>
</feature>
<dbReference type="OrthoDB" id="2394218at2759"/>
<dbReference type="Gene3D" id="3.90.640.10">
    <property type="entry name" value="Actin, Chain A, domain 4"/>
    <property type="match status" value="1"/>
</dbReference>
<dbReference type="AlphaFoldDB" id="A0A8E2JQ85"/>
<dbReference type="Gene3D" id="3.30.420.40">
    <property type="match status" value="2"/>
</dbReference>
<dbReference type="EMBL" id="KV750266">
    <property type="protein sequence ID" value="OCL05508.1"/>
    <property type="molecule type" value="Genomic_DNA"/>
</dbReference>
<evidence type="ECO:0000313" key="2">
    <source>
        <dbReference type="EMBL" id="OCL05508.1"/>
    </source>
</evidence>
<dbReference type="PANTHER" id="PTHR42749:SF1">
    <property type="entry name" value="CELL SHAPE-DETERMINING PROTEIN MREB"/>
    <property type="match status" value="1"/>
</dbReference>
<protein>
    <submittedName>
        <fullName evidence="2">Uncharacterized protein</fullName>
    </submittedName>
</protein>
<dbReference type="PANTHER" id="PTHR42749">
    <property type="entry name" value="CELL SHAPE-DETERMINING PROTEIN MREB"/>
    <property type="match status" value="1"/>
</dbReference>
<feature type="compositionally biased region" description="Basic and acidic residues" evidence="1">
    <location>
        <begin position="70"/>
        <end position="83"/>
    </location>
</feature>
<gene>
    <name evidence="2" type="ORF">AOQ84DRAFT_379510</name>
</gene>